<organism evidence="1 2">
    <name type="scientific">Acidaminococcus fermentans</name>
    <dbReference type="NCBI Taxonomy" id="905"/>
    <lineage>
        <taxon>Bacteria</taxon>
        <taxon>Bacillati</taxon>
        <taxon>Bacillota</taxon>
        <taxon>Negativicutes</taxon>
        <taxon>Acidaminococcales</taxon>
        <taxon>Acidaminococcaceae</taxon>
        <taxon>Acidaminococcus</taxon>
    </lineage>
</organism>
<sequence>MQNFAFTQPSILQRLYDALDERGRLPRDYSLQQALEPEGPAGGFYYSDGFMEGNITGLDKGGEESPELQDGLSQILEGEYDRAVQTLQAFFSDGEDHLMNAYVESVQQWIDDHRDTLDPEPLIWFADRLLQEADQSEIIKFALSLLEFFDLHQEEELAEEIRLLAKCNEFTLFCVRNFLQWKNGQEEIWQTARQVYGWGRIAALEYLDPRTAQIRQWMLEEGWDNDVNPEYTARLLAENVDLLGVLEQPTLTAKAFEGAEALVDALLVDEPVPGISRIRQPVKLLTEFLRHCEEQEKELEEYQVILHILQYAQSRLAGKEQETVKQACGKLLLSFACAQTVQQAMKKGEGFEMARTLDLPYAQQAVELVLQAPLDHVDLLPYALTGDSHHDHHVMELYEALIPGFVKAFGEKRPGEISLEEQLNGVYMDLNRILSQLYGFPGTGEKLFLTALQSPALMNRNTALEILAQWKDLGYKLSGEIRDGVEKLLLQEGNQDVKEKAEQVLK</sequence>
<reference evidence="1 2" key="1">
    <citation type="submission" date="2016-10" db="EMBL/GenBank/DDBJ databases">
        <authorList>
            <person name="Varghese N."/>
            <person name="Submissions S."/>
        </authorList>
    </citation>
    <scope>NUCLEOTIDE SEQUENCE [LARGE SCALE GENOMIC DNA]</scope>
    <source>
        <strain evidence="1 2">WCC6</strain>
    </source>
</reference>
<evidence type="ECO:0000313" key="1">
    <source>
        <dbReference type="EMBL" id="SDX22886.1"/>
    </source>
</evidence>
<name>A0A1H2ZZT9_ACIFE</name>
<dbReference type="Proteomes" id="UP000182379">
    <property type="component" value="Unassembled WGS sequence"/>
</dbReference>
<dbReference type="AlphaFoldDB" id="A0A1H2ZZT9"/>
<evidence type="ECO:0000313" key="2">
    <source>
        <dbReference type="Proteomes" id="UP000182379"/>
    </source>
</evidence>
<dbReference type="RefSeq" id="WP_074707883.1">
    <property type="nucleotide sequence ID" value="NZ_CAMEFB010000048.1"/>
</dbReference>
<protein>
    <submittedName>
        <fullName evidence="1">Uncharacterized protein</fullName>
    </submittedName>
</protein>
<dbReference type="EMBL" id="FNOP01000017">
    <property type="protein sequence ID" value="SDX22886.1"/>
    <property type="molecule type" value="Genomic_DNA"/>
</dbReference>
<accession>A0A1H2ZZT9</accession>
<comment type="caution">
    <text evidence="1">The sequence shown here is derived from an EMBL/GenBank/DDBJ whole genome shotgun (WGS) entry which is preliminary data.</text>
</comment>
<gene>
    <name evidence="1" type="ORF">SAMN05216495_11750</name>
</gene>
<proteinExistence type="predicted"/>